<dbReference type="Pfam" id="PF13953">
    <property type="entry name" value="PapC_C"/>
    <property type="match status" value="1"/>
</dbReference>
<dbReference type="OrthoDB" id="8587at2"/>
<dbReference type="InterPro" id="IPR042186">
    <property type="entry name" value="FimD_plug_dom"/>
</dbReference>
<dbReference type="PANTHER" id="PTHR30451">
    <property type="entry name" value="OUTER MEMBRANE USHER PROTEIN"/>
    <property type="match status" value="1"/>
</dbReference>
<organism evidence="2 3">
    <name type="scientific">Terriglobus roseus</name>
    <dbReference type="NCBI Taxonomy" id="392734"/>
    <lineage>
        <taxon>Bacteria</taxon>
        <taxon>Pseudomonadati</taxon>
        <taxon>Acidobacteriota</taxon>
        <taxon>Terriglobia</taxon>
        <taxon>Terriglobales</taxon>
        <taxon>Acidobacteriaceae</taxon>
        <taxon>Terriglobus</taxon>
    </lineage>
</organism>
<dbReference type="InterPro" id="IPR000015">
    <property type="entry name" value="Fimb_usher"/>
</dbReference>
<dbReference type="Pfam" id="PF00577">
    <property type="entry name" value="Usher"/>
    <property type="match status" value="1"/>
</dbReference>
<dbReference type="GO" id="GO:0009297">
    <property type="term" value="P:pilus assembly"/>
    <property type="evidence" value="ECO:0007669"/>
    <property type="project" value="InterPro"/>
</dbReference>
<dbReference type="AlphaFoldDB" id="A0A1H4IUS0"/>
<evidence type="ECO:0000313" key="2">
    <source>
        <dbReference type="EMBL" id="SEB37585.1"/>
    </source>
</evidence>
<proteinExistence type="predicted"/>
<sequence length="779" mass="83758">MIRSCHQPWLLGGLLFLMCVFSSRSCFGQDQSLLLEVNVDGRATHKIVEFTQHDDTLLARTEDLRDLGLLIPGSTSEWTDLHKIPLAVWHIDTQAQVLFLSTDGRSLKPSDLTLDNPADPEMHRNVESSAGVTLNYDLLSTLASSNSGVNGQVNVRAFFPRGSISSSWLGYAGGVPGPYGPNAAVRLDTTYQYADVDTMRRYSVGDFVTTGLSWTRPVHLTGLQLRSDFSTRPDLVTFPLPSVRGSAAVPSTINVLADGTQVLSQQVEPGPFQVPQLPVVMGAGNIALTVTNALGQQVTVTQRFYASTAMLAPKLQTFAVEAGLVRLDWGNKSNHYGDAAGSAIYRRGLSPYFTVEGKVEGAQGLVAPGVGGIVRIGSLGTIRASFASSLGDGHNGQQVSLGAERIGRVFSIGAYAMLTRKDYTDIAALNNAPIARSQISGNIGYTTRHYGTFGAAYGDVNQESYYNASLSAQQLAQRNRIVSANYSVQVRHVTVYANEFRSIGGGNNSQGFQGGITFAFGSRVSVDISGTSDGSGQIQVRRPATDVGQWGYGAYVQAGSFNHQFAEVQYRSHLGYIVGGVDQTLGVVTGRVETQGALSLVDRRIFASNEIFDSFAVVDTGSERHVKIFEENRPVGDTGRSGKLLIANVRSFQPNHLSIDPTGIPIDATIENAAQTFRPRDLSGVIVRFKIRAGHSALLHITDSTGIPEPVGSMATLRSTKTAVTVGYDGSVFLQDLEPKNELDVVMPDGQHCTVSFSYKPTPGDIPLLGPFPCKERTH</sequence>
<reference evidence="2 3" key="1">
    <citation type="submission" date="2016-10" db="EMBL/GenBank/DDBJ databases">
        <authorList>
            <person name="de Groot N.N."/>
        </authorList>
    </citation>
    <scope>NUCLEOTIDE SEQUENCE [LARGE SCALE GENOMIC DNA]</scope>
    <source>
        <strain evidence="2 3">AB35.6</strain>
    </source>
</reference>
<feature type="domain" description="PapC-like C-terminal" evidence="1">
    <location>
        <begin position="698"/>
        <end position="760"/>
    </location>
</feature>
<dbReference type="InterPro" id="IPR025949">
    <property type="entry name" value="PapC-like_C"/>
</dbReference>
<gene>
    <name evidence="2" type="ORF">SAMN05443244_0081</name>
</gene>
<dbReference type="Gene3D" id="2.60.40.2070">
    <property type="match status" value="1"/>
</dbReference>
<dbReference type="PANTHER" id="PTHR30451:SF5">
    <property type="entry name" value="SLR0019 PROTEIN"/>
    <property type="match status" value="1"/>
</dbReference>
<dbReference type="RefSeq" id="WP_074651834.1">
    <property type="nucleotide sequence ID" value="NZ_FNSD01000001.1"/>
</dbReference>
<protein>
    <submittedName>
        <fullName evidence="2">Outer membrane usher protein</fullName>
    </submittedName>
</protein>
<dbReference type="GO" id="GO:0009279">
    <property type="term" value="C:cell outer membrane"/>
    <property type="evidence" value="ECO:0007669"/>
    <property type="project" value="TreeGrafter"/>
</dbReference>
<dbReference type="InterPro" id="IPR043142">
    <property type="entry name" value="PapC-like_C_sf"/>
</dbReference>
<accession>A0A1H4IUS0</accession>
<dbReference type="Gene3D" id="2.60.40.3110">
    <property type="match status" value="1"/>
</dbReference>
<dbReference type="Gene3D" id="2.60.40.2610">
    <property type="entry name" value="Outer membrane usher protein FimD, plug domain"/>
    <property type="match status" value="1"/>
</dbReference>
<evidence type="ECO:0000259" key="1">
    <source>
        <dbReference type="Pfam" id="PF13953"/>
    </source>
</evidence>
<dbReference type="Proteomes" id="UP000182409">
    <property type="component" value="Unassembled WGS sequence"/>
</dbReference>
<name>A0A1H4IUS0_9BACT</name>
<dbReference type="GO" id="GO:0015473">
    <property type="term" value="F:fimbrial usher porin activity"/>
    <property type="evidence" value="ECO:0007669"/>
    <property type="project" value="InterPro"/>
</dbReference>
<dbReference type="EMBL" id="FNSD01000001">
    <property type="protein sequence ID" value="SEB37585.1"/>
    <property type="molecule type" value="Genomic_DNA"/>
</dbReference>
<evidence type="ECO:0000313" key="3">
    <source>
        <dbReference type="Proteomes" id="UP000182409"/>
    </source>
</evidence>